<evidence type="ECO:0000313" key="2">
    <source>
        <dbReference type="EMBL" id="PKC53407.1"/>
    </source>
</evidence>
<reference evidence="2 3" key="3">
    <citation type="submission" date="2017-10" db="EMBL/GenBank/DDBJ databases">
        <title>Extensive intraspecific genome diversity in a model arbuscular mycorrhizal fungus.</title>
        <authorList>
            <person name="Chen E.C.H."/>
            <person name="Morin E."/>
            <person name="Baudet D."/>
            <person name="Noel J."/>
            <person name="Ndikumana S."/>
            <person name="Charron P."/>
            <person name="St-Onge C."/>
            <person name="Giorgi J."/>
            <person name="Grigoriev I.V."/>
            <person name="Roux C."/>
            <person name="Martin F.M."/>
            <person name="Corradi N."/>
        </authorList>
    </citation>
    <scope>NUCLEOTIDE SEQUENCE [LARGE SCALE GENOMIC DNA]</scope>
    <source>
        <strain evidence="2 3">A1</strain>
    </source>
</reference>
<evidence type="ECO:0000313" key="1">
    <source>
        <dbReference type="EMBL" id="PKB93801.1"/>
    </source>
</evidence>
<accession>A0A2N0QQS8</accession>
<proteinExistence type="predicted"/>
<reference evidence="2 3" key="4">
    <citation type="submission" date="2017-10" db="EMBL/GenBank/DDBJ databases">
        <title>Genome analyses suggest a sexual origin of heterokaryosis in a supposedly ancient asexual fungus.</title>
        <authorList>
            <person name="Corradi N."/>
            <person name="Sedzielewska K."/>
            <person name="Noel J."/>
            <person name="Charron P."/>
            <person name="Farinelli L."/>
            <person name="Marton T."/>
            <person name="Kruger M."/>
            <person name="Pelin A."/>
            <person name="Brachmann A."/>
            <person name="Corradi N."/>
        </authorList>
    </citation>
    <scope>NUCLEOTIDE SEQUENCE [LARGE SCALE GENOMIC DNA]</scope>
    <source>
        <strain evidence="2 3">A1</strain>
    </source>
</reference>
<dbReference type="VEuPathDB" id="FungiDB:RhiirA1_479358"/>
<sequence length="50" mass="5799">MDSSDKYSTNLIYNDLDSAKSCDIIQIFKKGNFNFYNPDNQDPGYLQNRS</sequence>
<reference evidence="1 4" key="2">
    <citation type="submission" date="2017-09" db="EMBL/GenBank/DDBJ databases">
        <title>Extensive intraspecific genome diversity in a model arbuscular mycorrhizal fungus.</title>
        <authorList>
            <person name="Chen E.C."/>
            <person name="Morin E."/>
            <person name="Beaudet D."/>
            <person name="Noel J."/>
            <person name="Ndikumana S."/>
            <person name="Charron P."/>
            <person name="St-Onge C."/>
            <person name="Giorgi J."/>
            <person name="Grigoriev I.V."/>
            <person name="Roux C."/>
            <person name="Martin F.M."/>
            <person name="Corradi N."/>
        </authorList>
    </citation>
    <scope>NUCLEOTIDE SEQUENCE [LARGE SCALE GENOMIC DNA]</scope>
    <source>
        <strain evidence="1 4">A5</strain>
    </source>
</reference>
<protein>
    <submittedName>
        <fullName evidence="2">Uncharacterized protein</fullName>
    </submittedName>
</protein>
<dbReference type="AlphaFoldDB" id="A0A2N0QQS8"/>
<comment type="caution">
    <text evidence="2">The sequence shown here is derived from an EMBL/GenBank/DDBJ whole genome shotgun (WGS) entry which is preliminary data.</text>
</comment>
<reference evidence="1 4" key="1">
    <citation type="submission" date="2016-04" db="EMBL/GenBank/DDBJ databases">
        <title>Genome analyses suggest a sexual origin of heterokaryosis in a supposedly ancient asexual fungus.</title>
        <authorList>
            <person name="Ropars J."/>
            <person name="Sedzielewska K."/>
            <person name="Noel J."/>
            <person name="Charron P."/>
            <person name="Farinelli L."/>
            <person name="Marton T."/>
            <person name="Kruger M."/>
            <person name="Pelin A."/>
            <person name="Brachmann A."/>
            <person name="Corradi N."/>
        </authorList>
    </citation>
    <scope>NUCLEOTIDE SEQUENCE [LARGE SCALE GENOMIC DNA]</scope>
    <source>
        <strain evidence="1 4">A5</strain>
    </source>
</reference>
<dbReference type="Proteomes" id="UP000232722">
    <property type="component" value="Unassembled WGS sequence"/>
</dbReference>
<evidence type="ECO:0000313" key="3">
    <source>
        <dbReference type="Proteomes" id="UP000232688"/>
    </source>
</evidence>
<organism evidence="2 3">
    <name type="scientific">Rhizophagus irregularis</name>
    <dbReference type="NCBI Taxonomy" id="588596"/>
    <lineage>
        <taxon>Eukaryota</taxon>
        <taxon>Fungi</taxon>
        <taxon>Fungi incertae sedis</taxon>
        <taxon>Mucoromycota</taxon>
        <taxon>Glomeromycotina</taxon>
        <taxon>Glomeromycetes</taxon>
        <taxon>Glomerales</taxon>
        <taxon>Glomeraceae</taxon>
        <taxon>Rhizophagus</taxon>
    </lineage>
</organism>
<dbReference type="Proteomes" id="UP000232688">
    <property type="component" value="Unassembled WGS sequence"/>
</dbReference>
<gene>
    <name evidence="2" type="ORF">RhiirA1_479358</name>
    <name evidence="1" type="ORF">RhiirA5_440285</name>
</gene>
<dbReference type="EMBL" id="LLXJ01007220">
    <property type="protein sequence ID" value="PKB93801.1"/>
    <property type="molecule type" value="Genomic_DNA"/>
</dbReference>
<evidence type="ECO:0000313" key="4">
    <source>
        <dbReference type="Proteomes" id="UP000232722"/>
    </source>
</evidence>
<name>A0A2N0QQS8_9GLOM</name>
<dbReference type="EMBL" id="LLXH01004258">
    <property type="protein sequence ID" value="PKC53407.1"/>
    <property type="molecule type" value="Genomic_DNA"/>
</dbReference>